<comment type="caution">
    <text evidence="1">The sequence shown here is derived from an EMBL/GenBank/DDBJ whole genome shotgun (WGS) entry which is preliminary data.</text>
</comment>
<name>A0ABU6DIK0_9BACL</name>
<reference evidence="1 2" key="1">
    <citation type="submission" date="2023-03" db="EMBL/GenBank/DDBJ databases">
        <title>Bacillus Genome Sequencing.</title>
        <authorList>
            <person name="Dunlap C."/>
        </authorList>
    </citation>
    <scope>NUCLEOTIDE SEQUENCE [LARGE SCALE GENOMIC DNA]</scope>
    <source>
        <strain evidence="1 2">NRS-1351</strain>
    </source>
</reference>
<evidence type="ECO:0000313" key="1">
    <source>
        <dbReference type="EMBL" id="MEB4797195.1"/>
    </source>
</evidence>
<proteinExistence type="predicted"/>
<dbReference type="Gene3D" id="3.30.40.220">
    <property type="match status" value="1"/>
</dbReference>
<evidence type="ECO:0000313" key="2">
    <source>
        <dbReference type="Proteomes" id="UP001355653"/>
    </source>
</evidence>
<gene>
    <name evidence="1" type="ORF">P5G65_25140</name>
</gene>
<dbReference type="EMBL" id="JAROBY010000045">
    <property type="protein sequence ID" value="MEB4797195.1"/>
    <property type="molecule type" value="Genomic_DNA"/>
</dbReference>
<dbReference type="Proteomes" id="UP001355653">
    <property type="component" value="Unassembled WGS sequence"/>
</dbReference>
<organism evidence="1 2">
    <name type="scientific">Paenibacillus chondroitinus</name>
    <dbReference type="NCBI Taxonomy" id="59842"/>
    <lineage>
        <taxon>Bacteria</taxon>
        <taxon>Bacillati</taxon>
        <taxon>Bacillota</taxon>
        <taxon>Bacilli</taxon>
        <taxon>Bacillales</taxon>
        <taxon>Paenibacillaceae</taxon>
        <taxon>Paenibacillus</taxon>
    </lineage>
</organism>
<dbReference type="RefSeq" id="WP_127449856.1">
    <property type="nucleotide sequence ID" value="NZ_JAROBY010000045.1"/>
</dbReference>
<keyword evidence="2" id="KW-1185">Reference proteome</keyword>
<protein>
    <submittedName>
        <fullName evidence="1">Uncharacterized protein</fullName>
    </submittedName>
</protein>
<accession>A0ABU6DIK0</accession>
<sequence length="223" mass="25558">MQILHKKRANSPYRVVGSKLQKRCSMCRAYKPLNRKNFYSNTKGSGGVYGFNSRCKVCTSKVTAEKMKKNKFYALAVSARSRYKKSEESFKCLPAAELATYLEELYFAQKEKCFYTDVEMDWNVKGPKSFFHMSVERLDPEKGYTKGNIVLCIWLINLVKSNRNLGEFIDSFKWVISKKQAISNCMKRANENDSLVQLGLDFTSSLKALTTESISFQQACLTT</sequence>